<comment type="caution">
    <text evidence="1">The sequence shown here is derived from an EMBL/GenBank/DDBJ whole genome shotgun (WGS) entry which is preliminary data.</text>
</comment>
<reference evidence="2" key="1">
    <citation type="journal article" date="2015" name="BMC Genomics">
        <title>Draft genome of a commonly misdiagnosed multidrug resistant pathogen Candida auris.</title>
        <authorList>
            <person name="Chatterjee S."/>
            <person name="Alampalli S.V."/>
            <person name="Nageshan R.K."/>
            <person name="Chettiar S.T."/>
            <person name="Joshi S."/>
            <person name="Tatu U.S."/>
        </authorList>
    </citation>
    <scope>NUCLEOTIDE SEQUENCE [LARGE SCALE GENOMIC DNA]</scope>
    <source>
        <strain evidence="2">6684</strain>
    </source>
</reference>
<accession>A0A0L0P0V0</accession>
<name>A0A0L0P0V0_CANAR</name>
<evidence type="ECO:0000313" key="2">
    <source>
        <dbReference type="Proteomes" id="UP000037122"/>
    </source>
</evidence>
<organism evidence="1 2">
    <name type="scientific">Candidozyma auris</name>
    <name type="common">Yeast</name>
    <name type="synonym">Candida auris</name>
    <dbReference type="NCBI Taxonomy" id="498019"/>
    <lineage>
        <taxon>Eukaryota</taxon>
        <taxon>Fungi</taxon>
        <taxon>Dikarya</taxon>
        <taxon>Ascomycota</taxon>
        <taxon>Saccharomycotina</taxon>
        <taxon>Pichiomycetes</taxon>
        <taxon>Metschnikowiaceae</taxon>
        <taxon>Candidozyma</taxon>
    </lineage>
</organism>
<dbReference type="EMBL" id="LGST01000021">
    <property type="protein sequence ID" value="KND99909.1"/>
    <property type="molecule type" value="Genomic_DNA"/>
</dbReference>
<sequence length="50" mass="6008">MNIKKRNMFRTMFTKKKHNCIVPKRKIRLAKTRNIESEQTLLGEMYPLGN</sequence>
<proteinExistence type="predicted"/>
<dbReference type="VEuPathDB" id="FungiDB:QG37_03337"/>
<protein>
    <submittedName>
        <fullName evidence="1">Uncharacterized protein</fullName>
    </submittedName>
</protein>
<evidence type="ECO:0000313" key="1">
    <source>
        <dbReference type="EMBL" id="KND99909.1"/>
    </source>
</evidence>
<dbReference type="AlphaFoldDB" id="A0A0L0P0V0"/>
<gene>
    <name evidence="1" type="ORF">QG37_03337</name>
</gene>
<dbReference type="Proteomes" id="UP000037122">
    <property type="component" value="Unassembled WGS sequence"/>
</dbReference>